<keyword evidence="2" id="KW-0804">Transcription</keyword>
<sequence>MKEINSHHQLLYTFETSHVMIMLANFSHNYVAYLLPALLKLSGVGSCRGNKSMEFEKLVRFEVDMALVLSASGFAWSHALKQKLEQGANTKKKGKLLLYNSPTKQLVSSSTLPSTCSQKNIALNMVFAKLWTSPFIARPLPPTSTSPMAAKRRLRFSRARKPKGYCSTSGSGRMLLREDDQELRLCMRSLRSVVPAGSEMGVRELLSEVESYVVCLELQVSILRSLLK</sequence>
<protein>
    <recommendedName>
        <fullName evidence="3">IBH1-like N-terminal domain-containing protein</fullName>
    </recommendedName>
</protein>
<gene>
    <name evidence="4" type="ORF">Taro_011053</name>
</gene>
<dbReference type="PANTHER" id="PTHR33124:SF42">
    <property type="entry name" value="TRANSCRIPTION FACTOR BHLH146"/>
    <property type="match status" value="1"/>
</dbReference>
<evidence type="ECO:0000313" key="4">
    <source>
        <dbReference type="EMBL" id="MQL78623.1"/>
    </source>
</evidence>
<proteinExistence type="predicted"/>
<name>A0A843UBH9_COLES</name>
<reference evidence="4" key="1">
    <citation type="submission" date="2017-07" db="EMBL/GenBank/DDBJ databases">
        <title>Taro Niue Genome Assembly and Annotation.</title>
        <authorList>
            <person name="Atibalentja N."/>
            <person name="Keating K."/>
            <person name="Fields C.J."/>
        </authorList>
    </citation>
    <scope>NUCLEOTIDE SEQUENCE</scope>
    <source>
        <strain evidence="4">Niue_2</strain>
        <tissue evidence="4">Leaf</tissue>
    </source>
</reference>
<keyword evidence="5" id="KW-1185">Reference proteome</keyword>
<dbReference type="PANTHER" id="PTHR33124">
    <property type="entry name" value="TRANSCRIPTION FACTOR IBH1-LIKE 1"/>
    <property type="match status" value="1"/>
</dbReference>
<evidence type="ECO:0000259" key="3">
    <source>
        <dbReference type="Pfam" id="PF26576"/>
    </source>
</evidence>
<keyword evidence="1" id="KW-0805">Transcription regulation</keyword>
<dbReference type="AlphaFoldDB" id="A0A843UBH9"/>
<dbReference type="Pfam" id="PF26576">
    <property type="entry name" value="IBH1_N"/>
    <property type="match status" value="1"/>
</dbReference>
<evidence type="ECO:0000256" key="2">
    <source>
        <dbReference type="ARBA" id="ARBA00023163"/>
    </source>
</evidence>
<accession>A0A843UBH9</accession>
<dbReference type="GO" id="GO:0006355">
    <property type="term" value="P:regulation of DNA-templated transcription"/>
    <property type="evidence" value="ECO:0007669"/>
    <property type="project" value="InterPro"/>
</dbReference>
<dbReference type="Proteomes" id="UP000652761">
    <property type="component" value="Unassembled WGS sequence"/>
</dbReference>
<evidence type="ECO:0000313" key="5">
    <source>
        <dbReference type="Proteomes" id="UP000652761"/>
    </source>
</evidence>
<feature type="domain" description="IBH1-like N-terminal" evidence="3">
    <location>
        <begin position="24"/>
        <end position="87"/>
    </location>
</feature>
<evidence type="ECO:0000256" key="1">
    <source>
        <dbReference type="ARBA" id="ARBA00023015"/>
    </source>
</evidence>
<comment type="caution">
    <text evidence="4">The sequence shown here is derived from an EMBL/GenBank/DDBJ whole genome shotgun (WGS) entry which is preliminary data.</text>
</comment>
<dbReference type="InterPro" id="IPR044660">
    <property type="entry name" value="IBH1-like"/>
</dbReference>
<dbReference type="OrthoDB" id="658598at2759"/>
<dbReference type="InterPro" id="IPR059002">
    <property type="entry name" value="IBH1_N"/>
</dbReference>
<organism evidence="4 5">
    <name type="scientific">Colocasia esculenta</name>
    <name type="common">Wild taro</name>
    <name type="synonym">Arum esculentum</name>
    <dbReference type="NCBI Taxonomy" id="4460"/>
    <lineage>
        <taxon>Eukaryota</taxon>
        <taxon>Viridiplantae</taxon>
        <taxon>Streptophyta</taxon>
        <taxon>Embryophyta</taxon>
        <taxon>Tracheophyta</taxon>
        <taxon>Spermatophyta</taxon>
        <taxon>Magnoliopsida</taxon>
        <taxon>Liliopsida</taxon>
        <taxon>Araceae</taxon>
        <taxon>Aroideae</taxon>
        <taxon>Colocasieae</taxon>
        <taxon>Colocasia</taxon>
    </lineage>
</organism>
<dbReference type="EMBL" id="NMUH01000410">
    <property type="protein sequence ID" value="MQL78623.1"/>
    <property type="molecule type" value="Genomic_DNA"/>
</dbReference>